<accession>A0A831SUL4</accession>
<proteinExistence type="predicted"/>
<dbReference type="InterPro" id="IPR036188">
    <property type="entry name" value="FAD/NAD-bd_sf"/>
</dbReference>
<evidence type="ECO:0000256" key="1">
    <source>
        <dbReference type="ARBA" id="ARBA00001974"/>
    </source>
</evidence>
<organism evidence="6">
    <name type="scientific">Prosthecochloris aestuarii</name>
    <dbReference type="NCBI Taxonomy" id="1102"/>
    <lineage>
        <taxon>Bacteria</taxon>
        <taxon>Pseudomonadati</taxon>
        <taxon>Chlorobiota</taxon>
        <taxon>Chlorobiia</taxon>
        <taxon>Chlorobiales</taxon>
        <taxon>Chlorobiaceae</taxon>
        <taxon>Prosthecochloris</taxon>
    </lineage>
</organism>
<keyword evidence="3" id="KW-0274">FAD</keyword>
<gene>
    <name evidence="6" type="ORF">ENN50_08905</name>
</gene>
<keyword evidence="2" id="KW-0285">Flavoprotein</keyword>
<sequence length="413" mass="44571">MLAAAGARACLRERGIADRQFRIAVLERNSRPGEKIRISGGGRCNVTHDGTPAELLKKGFLRKREQRFLRHAFYGFTSHDIRMMLERQGVKSVARQDGKVFPLSSSSFDVLSALIRELHRSSVEFFPARRVLEVSCRDGVFCIGAGDEKMQASRLVIATGGVSYSHTGTTGDGLFMAERLGHSVIPSSPALAPVRLDPAPGNLLAGVALRDIVLYVTNKRGKAVRRGDVLFTHKGLTGPACLSLSRDIAGMLDNCGEVDLCIDLLPDICHADLERMLHECSKLDGAGLVRSFLRRQPSIPASLTAQVMKKAGVPADRQWGHLARKERLSLQNTLKGFLPGKVVSVPLDAGEISAGGIRLEDVNAVTMESRICKGLFFAGEILDYCGEIGGFNLQAAFSTGWLAGRSAAAAGMC</sequence>
<dbReference type="InterPro" id="IPR004792">
    <property type="entry name" value="BaiN-like"/>
</dbReference>
<dbReference type="InterPro" id="IPR023166">
    <property type="entry name" value="BaiN-like_dom_sf"/>
</dbReference>
<dbReference type="Proteomes" id="UP000886335">
    <property type="component" value="Unassembled WGS sequence"/>
</dbReference>
<dbReference type="SUPFAM" id="SSF160996">
    <property type="entry name" value="HI0933 insert domain-like"/>
    <property type="match status" value="1"/>
</dbReference>
<dbReference type="NCBIfam" id="TIGR00275">
    <property type="entry name" value="aminoacetone oxidase family FAD-binding enzyme"/>
    <property type="match status" value="1"/>
</dbReference>
<feature type="domain" description="RsdA/BaiN/AoA(So)-like Rossmann fold-like" evidence="4">
    <location>
        <begin position="16"/>
        <end position="405"/>
    </location>
</feature>
<dbReference type="InterPro" id="IPR057661">
    <property type="entry name" value="RsdA/BaiN/AoA(So)_Rossmann"/>
</dbReference>
<dbReference type="Gene3D" id="1.10.8.260">
    <property type="entry name" value="HI0933 insert domain-like"/>
    <property type="match status" value="1"/>
</dbReference>
<dbReference type="PANTHER" id="PTHR42887:SF2">
    <property type="entry name" value="OS12G0638800 PROTEIN"/>
    <property type="match status" value="1"/>
</dbReference>
<evidence type="ECO:0000313" key="6">
    <source>
        <dbReference type="EMBL" id="HED31775.1"/>
    </source>
</evidence>
<comment type="caution">
    <text evidence="6">The sequence shown here is derived from an EMBL/GenBank/DDBJ whole genome shotgun (WGS) entry which is preliminary data.</text>
</comment>
<dbReference type="Gene3D" id="3.50.50.60">
    <property type="entry name" value="FAD/NAD(P)-binding domain"/>
    <property type="match status" value="1"/>
</dbReference>
<dbReference type="AlphaFoldDB" id="A0A831SUL4"/>
<protein>
    <submittedName>
        <fullName evidence="6">Aminoacetone oxidase family FAD-binding enzyme</fullName>
    </submittedName>
</protein>
<feature type="domain" description="RsdA/BaiN/AoA(So)-like insert" evidence="5">
    <location>
        <begin position="189"/>
        <end position="336"/>
    </location>
</feature>
<dbReference type="Pfam" id="PF22780">
    <property type="entry name" value="HI0933_like_1st"/>
    <property type="match status" value="1"/>
</dbReference>
<evidence type="ECO:0000256" key="2">
    <source>
        <dbReference type="ARBA" id="ARBA00022630"/>
    </source>
</evidence>
<dbReference type="EMBL" id="DSBW01000194">
    <property type="protein sequence ID" value="HED31775.1"/>
    <property type="molecule type" value="Genomic_DNA"/>
</dbReference>
<dbReference type="InterPro" id="IPR055178">
    <property type="entry name" value="RsdA/BaiN/AoA(So)-like_dom"/>
</dbReference>
<dbReference type="Pfam" id="PF03486">
    <property type="entry name" value="HI0933_like"/>
    <property type="match status" value="1"/>
</dbReference>
<comment type="cofactor">
    <cofactor evidence="1">
        <name>FAD</name>
        <dbReference type="ChEBI" id="CHEBI:57692"/>
    </cofactor>
</comment>
<dbReference type="Gene3D" id="2.40.30.10">
    <property type="entry name" value="Translation factors"/>
    <property type="match status" value="1"/>
</dbReference>
<name>A0A831SUL4_PROAE</name>
<reference evidence="6" key="1">
    <citation type="journal article" date="2020" name="mSystems">
        <title>Genome- and Community-Level Interaction Insights into Carbon Utilization and Element Cycling Functions of Hydrothermarchaeota in Hydrothermal Sediment.</title>
        <authorList>
            <person name="Zhou Z."/>
            <person name="Liu Y."/>
            <person name="Xu W."/>
            <person name="Pan J."/>
            <person name="Luo Z.H."/>
            <person name="Li M."/>
        </authorList>
    </citation>
    <scope>NUCLEOTIDE SEQUENCE [LARGE SCALE GENOMIC DNA]</scope>
    <source>
        <strain evidence="6">SpSt-1181</strain>
    </source>
</reference>
<evidence type="ECO:0000259" key="5">
    <source>
        <dbReference type="Pfam" id="PF22780"/>
    </source>
</evidence>
<evidence type="ECO:0000259" key="4">
    <source>
        <dbReference type="Pfam" id="PF03486"/>
    </source>
</evidence>
<dbReference type="PANTHER" id="PTHR42887">
    <property type="entry name" value="OS12G0638800 PROTEIN"/>
    <property type="match status" value="1"/>
</dbReference>
<dbReference type="SUPFAM" id="SSF51905">
    <property type="entry name" value="FAD/NAD(P)-binding domain"/>
    <property type="match status" value="1"/>
</dbReference>
<evidence type="ECO:0000256" key="3">
    <source>
        <dbReference type="ARBA" id="ARBA00022827"/>
    </source>
</evidence>